<dbReference type="OrthoDB" id="3636702at2"/>
<dbReference type="Proteomes" id="UP000183376">
    <property type="component" value="Chromosome I"/>
</dbReference>
<reference evidence="2 3" key="1">
    <citation type="submission" date="2016-10" db="EMBL/GenBank/DDBJ databases">
        <authorList>
            <person name="de Groot N.N."/>
        </authorList>
    </citation>
    <scope>NUCLEOTIDE SEQUENCE [LARGE SCALE GENOMIC DNA]</scope>
    <source>
        <strain evidence="2 3">DSM 44149</strain>
    </source>
</reference>
<dbReference type="GO" id="GO:0008757">
    <property type="term" value="F:S-adenosylmethionine-dependent methyltransferase activity"/>
    <property type="evidence" value="ECO:0007669"/>
    <property type="project" value="InterPro"/>
</dbReference>
<dbReference type="CDD" id="cd02440">
    <property type="entry name" value="AdoMet_MTases"/>
    <property type="match status" value="1"/>
</dbReference>
<dbReference type="GO" id="GO:0032259">
    <property type="term" value="P:methylation"/>
    <property type="evidence" value="ECO:0007669"/>
    <property type="project" value="UniProtKB-KW"/>
</dbReference>
<feature type="domain" description="Methyltransferase type 11" evidence="1">
    <location>
        <begin position="38"/>
        <end position="129"/>
    </location>
</feature>
<dbReference type="SUPFAM" id="SSF53335">
    <property type="entry name" value="S-adenosyl-L-methionine-dependent methyltransferases"/>
    <property type="match status" value="1"/>
</dbReference>
<dbReference type="RefSeq" id="WP_030432058.1">
    <property type="nucleotide sequence ID" value="NZ_JOEF01000023.1"/>
</dbReference>
<protein>
    <submittedName>
        <fullName evidence="2">Methyltransferase domain-containing protein</fullName>
    </submittedName>
</protein>
<keyword evidence="3" id="KW-1185">Reference proteome</keyword>
<dbReference type="Pfam" id="PF08241">
    <property type="entry name" value="Methyltransf_11"/>
    <property type="match status" value="1"/>
</dbReference>
<dbReference type="PANTHER" id="PTHR43591">
    <property type="entry name" value="METHYLTRANSFERASE"/>
    <property type="match status" value="1"/>
</dbReference>
<dbReference type="STRING" id="211114.SAMN04489726_1490"/>
<dbReference type="InterPro" id="IPR013216">
    <property type="entry name" value="Methyltransf_11"/>
</dbReference>
<sequence>MVNDLIHALDRLDAMPAAVDLRQRSYELLGAGAGDAVLDVGCGSGLAVAELAALGTAAAGVDPNPEMIEIARQRYPREEFLLGSAEALPHADASLRGYRADKVLHAVPDPAAAMAEAARVLAPGGRIVVLGQDWGGIAVDSDEPVLTRRLLAALSEGVPHPMIARRSRNLLLDAGFRDVEVEGRLAVFTRADAMMHLLRRASNDPDGASWLADQLDRAERDRFFGMAPIVIASGTR</sequence>
<proteinExistence type="predicted"/>
<accession>A0A1G9T2A5</accession>
<keyword evidence="2" id="KW-0808">Transferase</keyword>
<evidence type="ECO:0000313" key="2">
    <source>
        <dbReference type="EMBL" id="SDM41215.1"/>
    </source>
</evidence>
<dbReference type="AlphaFoldDB" id="A0A1G9T2A5"/>
<gene>
    <name evidence="2" type="ORF">SAMN04489726_1490</name>
</gene>
<evidence type="ECO:0000313" key="3">
    <source>
        <dbReference type="Proteomes" id="UP000183376"/>
    </source>
</evidence>
<dbReference type="EMBL" id="LT629701">
    <property type="protein sequence ID" value="SDM41215.1"/>
    <property type="molecule type" value="Genomic_DNA"/>
</dbReference>
<organism evidence="2 3">
    <name type="scientific">Allokutzneria albata</name>
    <name type="common">Kibdelosporangium albatum</name>
    <dbReference type="NCBI Taxonomy" id="211114"/>
    <lineage>
        <taxon>Bacteria</taxon>
        <taxon>Bacillati</taxon>
        <taxon>Actinomycetota</taxon>
        <taxon>Actinomycetes</taxon>
        <taxon>Pseudonocardiales</taxon>
        <taxon>Pseudonocardiaceae</taxon>
        <taxon>Allokutzneria</taxon>
    </lineage>
</organism>
<evidence type="ECO:0000259" key="1">
    <source>
        <dbReference type="Pfam" id="PF08241"/>
    </source>
</evidence>
<keyword evidence="2" id="KW-0489">Methyltransferase</keyword>
<name>A0A1G9T2A5_ALLAB</name>
<dbReference type="Gene3D" id="3.40.50.150">
    <property type="entry name" value="Vaccinia Virus protein VP39"/>
    <property type="match status" value="1"/>
</dbReference>
<dbReference type="InterPro" id="IPR029063">
    <property type="entry name" value="SAM-dependent_MTases_sf"/>
</dbReference>
<dbReference type="eggNOG" id="COG2226">
    <property type="taxonomic scope" value="Bacteria"/>
</dbReference>